<evidence type="ECO:0000256" key="9">
    <source>
        <dbReference type="RuleBase" id="RU000320"/>
    </source>
</evidence>
<name>A0A370DVL8_9GAMM</name>
<dbReference type="PRINTS" id="PR01437">
    <property type="entry name" value="NUOXDRDTASE4"/>
</dbReference>
<comment type="caution">
    <text evidence="12">The sequence shown here is derived from an EMBL/GenBank/DDBJ whole genome shotgun (WGS) entry which is preliminary data.</text>
</comment>
<evidence type="ECO:0000256" key="5">
    <source>
        <dbReference type="ARBA" id="ARBA00022989"/>
    </source>
</evidence>
<dbReference type="Proteomes" id="UP000254771">
    <property type="component" value="Unassembled WGS sequence"/>
</dbReference>
<feature type="transmembrane region" description="Helical" evidence="10">
    <location>
        <begin position="117"/>
        <end position="135"/>
    </location>
</feature>
<reference evidence="12 13" key="1">
    <citation type="journal article" date="2018" name="ISME J.">
        <title>Endosymbiont genomes yield clues of tubeworm success.</title>
        <authorList>
            <person name="Li Y."/>
            <person name="Liles M.R."/>
            <person name="Halanych K.M."/>
        </authorList>
    </citation>
    <scope>NUCLEOTIDE SEQUENCE [LARGE SCALE GENOMIC DNA]</scope>
    <source>
        <strain evidence="12">A1462</strain>
    </source>
</reference>
<dbReference type="InterPro" id="IPR010227">
    <property type="entry name" value="NADH_Q_OxRdtase_chainM/4"/>
</dbReference>
<feature type="transmembrane region" description="Helical" evidence="10">
    <location>
        <begin position="173"/>
        <end position="193"/>
    </location>
</feature>
<feature type="transmembrane region" description="Helical" evidence="10">
    <location>
        <begin position="417"/>
        <end position="440"/>
    </location>
</feature>
<feature type="transmembrane region" description="Helical" evidence="10">
    <location>
        <begin position="287"/>
        <end position="306"/>
    </location>
</feature>
<gene>
    <name evidence="12" type="ORF">DIZ78_01035</name>
</gene>
<organism evidence="12 13">
    <name type="scientific">endosymbiont of Escarpia spicata</name>
    <dbReference type="NCBI Taxonomy" id="2200908"/>
    <lineage>
        <taxon>Bacteria</taxon>
        <taxon>Pseudomonadati</taxon>
        <taxon>Pseudomonadota</taxon>
        <taxon>Gammaproteobacteria</taxon>
        <taxon>sulfur-oxidizing symbionts</taxon>
    </lineage>
</organism>
<keyword evidence="13" id="KW-1185">Reference proteome</keyword>
<feature type="transmembrane region" description="Helical" evidence="10">
    <location>
        <begin position="313"/>
        <end position="333"/>
    </location>
</feature>
<dbReference type="GO" id="GO:0015990">
    <property type="term" value="P:electron transport coupled proton transport"/>
    <property type="evidence" value="ECO:0007669"/>
    <property type="project" value="TreeGrafter"/>
</dbReference>
<feature type="transmembrane region" description="Helical" evidence="10">
    <location>
        <begin position="461"/>
        <end position="481"/>
    </location>
</feature>
<dbReference type="GO" id="GO:0008137">
    <property type="term" value="F:NADH dehydrogenase (ubiquinone) activity"/>
    <property type="evidence" value="ECO:0007669"/>
    <property type="project" value="InterPro"/>
</dbReference>
<evidence type="ECO:0000256" key="4">
    <source>
        <dbReference type="ARBA" id="ARBA00022692"/>
    </source>
</evidence>
<proteinExistence type="inferred from homology"/>
<evidence type="ECO:0000313" key="13">
    <source>
        <dbReference type="Proteomes" id="UP000254771"/>
    </source>
</evidence>
<dbReference type="GO" id="GO:0042773">
    <property type="term" value="P:ATP synthesis coupled electron transport"/>
    <property type="evidence" value="ECO:0007669"/>
    <property type="project" value="InterPro"/>
</dbReference>
<keyword evidence="4 9" id="KW-0812">Transmembrane</keyword>
<dbReference type="AlphaFoldDB" id="A0A370DVL8"/>
<dbReference type="GO" id="GO:0048039">
    <property type="term" value="F:ubiquinone binding"/>
    <property type="evidence" value="ECO:0007669"/>
    <property type="project" value="TreeGrafter"/>
</dbReference>
<evidence type="ECO:0000256" key="6">
    <source>
        <dbReference type="ARBA" id="ARBA00023136"/>
    </source>
</evidence>
<dbReference type="GO" id="GO:0003954">
    <property type="term" value="F:NADH dehydrogenase activity"/>
    <property type="evidence" value="ECO:0007669"/>
    <property type="project" value="TreeGrafter"/>
</dbReference>
<comment type="similarity">
    <text evidence="2">Belongs to the complex I subunit 4 family.</text>
</comment>
<keyword evidence="5 10" id="KW-1133">Transmembrane helix</keyword>
<feature type="transmembrane region" description="Helical" evidence="10">
    <location>
        <begin position="141"/>
        <end position="161"/>
    </location>
</feature>
<feature type="transmembrane region" description="Helical" evidence="10">
    <location>
        <begin position="373"/>
        <end position="397"/>
    </location>
</feature>
<evidence type="ECO:0000313" key="12">
    <source>
        <dbReference type="EMBL" id="RDH88663.1"/>
    </source>
</evidence>
<comment type="subcellular location">
    <subcellularLocation>
        <location evidence="1">Endomembrane system</location>
        <topology evidence="1">Multi-pass membrane protein</topology>
    </subcellularLocation>
    <subcellularLocation>
        <location evidence="9">Membrane</location>
        <topology evidence="9">Multi-pass membrane protein</topology>
    </subcellularLocation>
</comment>
<feature type="transmembrane region" description="Helical" evidence="10">
    <location>
        <begin position="339"/>
        <end position="361"/>
    </location>
</feature>
<dbReference type="GO" id="GO:0016020">
    <property type="term" value="C:membrane"/>
    <property type="evidence" value="ECO:0007669"/>
    <property type="project" value="UniProtKB-SubCell"/>
</dbReference>
<dbReference type="PANTHER" id="PTHR43507">
    <property type="entry name" value="NADH-UBIQUINONE OXIDOREDUCTASE CHAIN 4"/>
    <property type="match status" value="1"/>
</dbReference>
<evidence type="ECO:0000256" key="1">
    <source>
        <dbReference type="ARBA" id="ARBA00004127"/>
    </source>
</evidence>
<evidence type="ECO:0000256" key="2">
    <source>
        <dbReference type="ARBA" id="ARBA00009025"/>
    </source>
</evidence>
<feature type="transmembrane region" description="Helical" evidence="10">
    <location>
        <begin position="253"/>
        <end position="275"/>
    </location>
</feature>
<dbReference type="InterPro" id="IPR003918">
    <property type="entry name" value="NADH_UbQ_OxRdtase"/>
</dbReference>
<keyword evidence="6 10" id="KW-0472">Membrane</keyword>
<evidence type="ECO:0000256" key="8">
    <source>
        <dbReference type="ARBA" id="ARBA00032798"/>
    </source>
</evidence>
<sequence length="505" mass="55273">MITEIHWTAQSSYPILTTLQLLPLVIMMAILTMRENRLVPLIGIAGAVAELLLAINLWLNYDTHQGAMQFAERAELFGPLAYHATVDGVSVLFILLTALITLLMVIYGQVRQLLPHAWFLSLVFAVEAALMSMFVTVDLLWFVLISVVELGLVGILLARWSTSPESELAQTRYYQFMSTGILLLLVGIVILGWNHADATGGRWTFDLFELAQAPVSAGFQSVVFFLFFYGLAVRVPIFPLHGWLPLVAEHGTVAAAPVFLIGLKIGIYGMLRFILPLMPEAVMQWHEFIVTIAVVGIFYAALLAMLQVNLRRLLAFAVVSHTSVLVIGLFGLNQMAFEGAVMLSINFGLAITTLLFMQGFVYRRTHTLLMARLGGLFDSIPVIGITFLIAGLSIVGMPGTPGFDAAHLMLEGAIHRYGALITIAAALGNVVAAGFLLWAFQRAFLAPQDESQPVRKVDPTTSTELLISGVMILVLLGAGFYSEPWLDLIEKSLEGLSALYTTPHV</sequence>
<dbReference type="Pfam" id="PF00361">
    <property type="entry name" value="Proton_antipo_M"/>
    <property type="match status" value="1"/>
</dbReference>
<protein>
    <recommendedName>
        <fullName evidence="3">NADH-quinone oxidoreductase subunit M</fullName>
    </recommendedName>
    <alternativeName>
        <fullName evidence="7">NADH dehydrogenase I subunit M</fullName>
    </alternativeName>
    <alternativeName>
        <fullName evidence="8">NDH-1 subunit M</fullName>
    </alternativeName>
</protein>
<evidence type="ECO:0000259" key="11">
    <source>
        <dbReference type="Pfam" id="PF00361"/>
    </source>
</evidence>
<evidence type="ECO:0000256" key="3">
    <source>
        <dbReference type="ARBA" id="ARBA00019906"/>
    </source>
</evidence>
<feature type="transmembrane region" description="Helical" evidence="10">
    <location>
        <begin position="12"/>
        <end position="31"/>
    </location>
</feature>
<evidence type="ECO:0000256" key="7">
    <source>
        <dbReference type="ARBA" id="ARBA00031584"/>
    </source>
</evidence>
<feature type="transmembrane region" description="Helical" evidence="10">
    <location>
        <begin position="213"/>
        <end position="232"/>
    </location>
</feature>
<feature type="transmembrane region" description="Helical" evidence="10">
    <location>
        <begin position="38"/>
        <end position="61"/>
    </location>
</feature>
<feature type="domain" description="NADH:quinone oxidoreductase/Mrp antiporter transmembrane" evidence="11">
    <location>
        <begin position="155"/>
        <end position="425"/>
    </location>
</feature>
<dbReference type="InterPro" id="IPR001750">
    <property type="entry name" value="ND/Mrp_TM"/>
</dbReference>
<dbReference type="NCBIfam" id="TIGR01972">
    <property type="entry name" value="NDH_I_M"/>
    <property type="match status" value="1"/>
</dbReference>
<dbReference type="EMBL" id="QFXE01000001">
    <property type="protein sequence ID" value="RDH88663.1"/>
    <property type="molecule type" value="Genomic_DNA"/>
</dbReference>
<evidence type="ECO:0000256" key="10">
    <source>
        <dbReference type="SAM" id="Phobius"/>
    </source>
</evidence>
<accession>A0A370DVL8</accession>
<feature type="transmembrane region" description="Helical" evidence="10">
    <location>
        <begin position="81"/>
        <end position="105"/>
    </location>
</feature>
<dbReference type="PANTHER" id="PTHR43507:SF1">
    <property type="entry name" value="NADH-UBIQUINONE OXIDOREDUCTASE CHAIN 4"/>
    <property type="match status" value="1"/>
</dbReference>
<dbReference type="GO" id="GO:0012505">
    <property type="term" value="C:endomembrane system"/>
    <property type="evidence" value="ECO:0007669"/>
    <property type="project" value="UniProtKB-SubCell"/>
</dbReference>